<comment type="caution">
    <text evidence="1">The sequence shown here is derived from an EMBL/GenBank/DDBJ whole genome shotgun (WGS) entry which is preliminary data.</text>
</comment>
<gene>
    <name evidence="1" type="ORF">CDAR_544831</name>
</gene>
<evidence type="ECO:0000313" key="1">
    <source>
        <dbReference type="EMBL" id="GIX84542.1"/>
    </source>
</evidence>
<dbReference type="Proteomes" id="UP001054837">
    <property type="component" value="Unassembled WGS sequence"/>
</dbReference>
<organism evidence="1 2">
    <name type="scientific">Caerostris darwini</name>
    <dbReference type="NCBI Taxonomy" id="1538125"/>
    <lineage>
        <taxon>Eukaryota</taxon>
        <taxon>Metazoa</taxon>
        <taxon>Ecdysozoa</taxon>
        <taxon>Arthropoda</taxon>
        <taxon>Chelicerata</taxon>
        <taxon>Arachnida</taxon>
        <taxon>Araneae</taxon>
        <taxon>Araneomorphae</taxon>
        <taxon>Entelegynae</taxon>
        <taxon>Araneoidea</taxon>
        <taxon>Araneidae</taxon>
        <taxon>Caerostris</taxon>
    </lineage>
</organism>
<dbReference type="AlphaFoldDB" id="A0AAV4NIB5"/>
<sequence>MLYLRKDPLPRTHIEDFQFLIQFKSLEEGLRPSNYNPPEHQERFIDDGVIISPLVRKQRKGAMSSPQSQVSLSPITERIYASMRLFHRRTRY</sequence>
<dbReference type="EMBL" id="BPLQ01001725">
    <property type="protein sequence ID" value="GIX84542.1"/>
    <property type="molecule type" value="Genomic_DNA"/>
</dbReference>
<protein>
    <submittedName>
        <fullName evidence="1">Uncharacterized protein</fullName>
    </submittedName>
</protein>
<keyword evidence="2" id="KW-1185">Reference proteome</keyword>
<name>A0AAV4NIB5_9ARAC</name>
<accession>A0AAV4NIB5</accession>
<evidence type="ECO:0000313" key="2">
    <source>
        <dbReference type="Proteomes" id="UP001054837"/>
    </source>
</evidence>
<proteinExistence type="predicted"/>
<reference evidence="1 2" key="1">
    <citation type="submission" date="2021-06" db="EMBL/GenBank/DDBJ databases">
        <title>Caerostris darwini draft genome.</title>
        <authorList>
            <person name="Kono N."/>
            <person name="Arakawa K."/>
        </authorList>
    </citation>
    <scope>NUCLEOTIDE SEQUENCE [LARGE SCALE GENOMIC DNA]</scope>
</reference>